<name>A0A371FHR7_MUCPR</name>
<organism evidence="1 2">
    <name type="scientific">Mucuna pruriens</name>
    <name type="common">Velvet bean</name>
    <name type="synonym">Dolichos pruriens</name>
    <dbReference type="NCBI Taxonomy" id="157652"/>
    <lineage>
        <taxon>Eukaryota</taxon>
        <taxon>Viridiplantae</taxon>
        <taxon>Streptophyta</taxon>
        <taxon>Embryophyta</taxon>
        <taxon>Tracheophyta</taxon>
        <taxon>Spermatophyta</taxon>
        <taxon>Magnoliopsida</taxon>
        <taxon>eudicotyledons</taxon>
        <taxon>Gunneridae</taxon>
        <taxon>Pentapetalae</taxon>
        <taxon>rosids</taxon>
        <taxon>fabids</taxon>
        <taxon>Fabales</taxon>
        <taxon>Fabaceae</taxon>
        <taxon>Papilionoideae</taxon>
        <taxon>50 kb inversion clade</taxon>
        <taxon>NPAAA clade</taxon>
        <taxon>indigoferoid/millettioid clade</taxon>
        <taxon>Phaseoleae</taxon>
        <taxon>Mucuna</taxon>
    </lineage>
</organism>
<evidence type="ECO:0000313" key="1">
    <source>
        <dbReference type="EMBL" id="RDX77854.1"/>
    </source>
</evidence>
<dbReference type="PANTHER" id="PTHR32166:SF74">
    <property type="entry name" value="OS05G0256350 PROTEIN"/>
    <property type="match status" value="1"/>
</dbReference>
<evidence type="ECO:0000313" key="2">
    <source>
        <dbReference type="Proteomes" id="UP000257109"/>
    </source>
</evidence>
<feature type="non-terminal residue" evidence="1">
    <location>
        <position position="1"/>
    </location>
</feature>
<dbReference type="EMBL" id="QJKJ01009047">
    <property type="protein sequence ID" value="RDX77854.1"/>
    <property type="molecule type" value="Genomic_DNA"/>
</dbReference>
<protein>
    <recommendedName>
        <fullName evidence="3">DUF659 domain-containing protein</fullName>
    </recommendedName>
</protein>
<comment type="caution">
    <text evidence="1">The sequence shown here is derived from an EMBL/GenBank/DDBJ whole genome shotgun (WGS) entry which is preliminary data.</text>
</comment>
<dbReference type="OrthoDB" id="1729094at2759"/>
<dbReference type="AlphaFoldDB" id="A0A371FHR7"/>
<gene>
    <name evidence="1" type="ORF">CR513_41955</name>
</gene>
<dbReference type="PANTHER" id="PTHR32166">
    <property type="entry name" value="OSJNBA0013A04.12 PROTEIN"/>
    <property type="match status" value="1"/>
</dbReference>
<proteinExistence type="predicted"/>
<sequence>MIEAIRNFIPKLKKEESLDKLFGELPKGINLLDSFVKDIGEQNVVQVITDNKNIGRMAKVKKKEGISLVGFIYNHKLVLNMKKKFTNKMELVRHGVTRFATSFLTLQMLHNLKNNLRRVMFLKTLRKKWQSTSFLCLYFGTMLFTPFKLSACHACTYVS</sequence>
<reference evidence="1" key="1">
    <citation type="submission" date="2018-05" db="EMBL/GenBank/DDBJ databases">
        <title>Draft genome of Mucuna pruriens seed.</title>
        <authorList>
            <person name="Nnadi N.E."/>
            <person name="Vos R."/>
            <person name="Hasami M.H."/>
            <person name="Devisetty U.K."/>
            <person name="Aguiy J.C."/>
        </authorList>
    </citation>
    <scope>NUCLEOTIDE SEQUENCE [LARGE SCALE GENOMIC DNA]</scope>
    <source>
        <strain evidence="1">JCA_2017</strain>
    </source>
</reference>
<evidence type="ECO:0008006" key="3">
    <source>
        <dbReference type="Google" id="ProtNLM"/>
    </source>
</evidence>
<dbReference type="STRING" id="157652.A0A371FHR7"/>
<accession>A0A371FHR7</accession>
<dbReference type="Proteomes" id="UP000257109">
    <property type="component" value="Unassembled WGS sequence"/>
</dbReference>
<keyword evidence="2" id="KW-1185">Reference proteome</keyword>